<keyword evidence="9" id="KW-1185">Reference proteome</keyword>
<evidence type="ECO:0000256" key="6">
    <source>
        <dbReference type="PROSITE-ProRule" id="PRU00433"/>
    </source>
</evidence>
<keyword evidence="2 6" id="KW-0349">Heme</keyword>
<evidence type="ECO:0000256" key="1">
    <source>
        <dbReference type="ARBA" id="ARBA00022448"/>
    </source>
</evidence>
<dbReference type="InterPro" id="IPR050597">
    <property type="entry name" value="Cytochrome_c_Oxidase_Subunit"/>
</dbReference>
<dbReference type="Proteomes" id="UP001595593">
    <property type="component" value="Unassembled WGS sequence"/>
</dbReference>
<gene>
    <name evidence="8" type="ORF">ACFOD4_20115</name>
</gene>
<proteinExistence type="predicted"/>
<evidence type="ECO:0000256" key="3">
    <source>
        <dbReference type="ARBA" id="ARBA00022723"/>
    </source>
</evidence>
<dbReference type="Pfam" id="PF13442">
    <property type="entry name" value="Cytochrome_CBB3"/>
    <property type="match status" value="2"/>
</dbReference>
<feature type="domain" description="Cytochrome c" evidence="7">
    <location>
        <begin position="173"/>
        <end position="260"/>
    </location>
</feature>
<keyword evidence="3 6" id="KW-0479">Metal-binding</keyword>
<sequence length="365" mass="38672">MNIRLTWRRAALALGGVLAAGFLFAWSGLFHVGATGGHWAVTNWFLHWVMRNSVRTAALTVEAPPDLDDRALVARAAGHYATGCAPCHGAPGEKQNPVIAQSLPAPPDFSHALDPWSPQELFVIVQQGVRYSGMPAWIEPMRRDEIWSVVAFLQRMPAMSSQDYQALSVGDGRPPGAGLHALSAPAPEAVADCARCHGRDGVGRDGDAFPIIAGQSEAYLLETLRAFAGGTRRSGMMQPAAARATDEDLQGLAAHYAAQPRVAAPAPSVQDAVLEEGGLIAREGIPLAQVPACLSCHGAAALARNPAWPRLDGQHADYLEGQLAAWRDGARGGGTQREVMATVAERLTPGQARAVAAWFASQPVR</sequence>
<feature type="domain" description="Cytochrome c" evidence="7">
    <location>
        <begin position="272"/>
        <end position="363"/>
    </location>
</feature>
<dbReference type="Gene3D" id="1.10.760.10">
    <property type="entry name" value="Cytochrome c-like domain"/>
    <property type="match status" value="3"/>
</dbReference>
<accession>A0ABV7G808</accession>
<dbReference type="InterPro" id="IPR009056">
    <property type="entry name" value="Cyt_c-like_dom"/>
</dbReference>
<evidence type="ECO:0000259" key="7">
    <source>
        <dbReference type="PROSITE" id="PS51007"/>
    </source>
</evidence>
<dbReference type="PANTHER" id="PTHR33751:SF9">
    <property type="entry name" value="CYTOCHROME C4"/>
    <property type="match status" value="1"/>
</dbReference>
<dbReference type="RefSeq" id="WP_379599379.1">
    <property type="nucleotide sequence ID" value="NZ_JBHRTN010000026.1"/>
</dbReference>
<evidence type="ECO:0000256" key="5">
    <source>
        <dbReference type="ARBA" id="ARBA00023004"/>
    </source>
</evidence>
<evidence type="ECO:0000256" key="2">
    <source>
        <dbReference type="ARBA" id="ARBA00022617"/>
    </source>
</evidence>
<dbReference type="PANTHER" id="PTHR33751">
    <property type="entry name" value="CBB3-TYPE CYTOCHROME C OXIDASE SUBUNIT FIXP"/>
    <property type="match status" value="1"/>
</dbReference>
<evidence type="ECO:0000256" key="4">
    <source>
        <dbReference type="ARBA" id="ARBA00022982"/>
    </source>
</evidence>
<comment type="caution">
    <text evidence="8">The sequence shown here is derived from an EMBL/GenBank/DDBJ whole genome shotgun (WGS) entry which is preliminary data.</text>
</comment>
<keyword evidence="4" id="KW-0249">Electron transport</keyword>
<organism evidence="8 9">
    <name type="scientific">Teichococcus globiformis</name>
    <dbReference type="NCBI Taxonomy" id="2307229"/>
    <lineage>
        <taxon>Bacteria</taxon>
        <taxon>Pseudomonadati</taxon>
        <taxon>Pseudomonadota</taxon>
        <taxon>Alphaproteobacteria</taxon>
        <taxon>Acetobacterales</taxon>
        <taxon>Roseomonadaceae</taxon>
        <taxon>Roseomonas</taxon>
    </lineage>
</organism>
<dbReference type="PROSITE" id="PS51007">
    <property type="entry name" value="CYTC"/>
    <property type="match status" value="3"/>
</dbReference>
<dbReference type="EMBL" id="JBHRTN010000026">
    <property type="protein sequence ID" value="MFC3127375.1"/>
    <property type="molecule type" value="Genomic_DNA"/>
</dbReference>
<keyword evidence="5 6" id="KW-0408">Iron</keyword>
<dbReference type="SUPFAM" id="SSF46626">
    <property type="entry name" value="Cytochrome c"/>
    <property type="match status" value="3"/>
</dbReference>
<name>A0ABV7G808_9PROT</name>
<dbReference type="InterPro" id="IPR036909">
    <property type="entry name" value="Cyt_c-like_dom_sf"/>
</dbReference>
<feature type="domain" description="Cytochrome c" evidence="7">
    <location>
        <begin position="71"/>
        <end position="157"/>
    </location>
</feature>
<keyword evidence="1" id="KW-0813">Transport</keyword>
<reference evidence="9" key="1">
    <citation type="journal article" date="2019" name="Int. J. Syst. Evol. Microbiol.">
        <title>The Global Catalogue of Microorganisms (GCM) 10K type strain sequencing project: providing services to taxonomists for standard genome sequencing and annotation.</title>
        <authorList>
            <consortium name="The Broad Institute Genomics Platform"/>
            <consortium name="The Broad Institute Genome Sequencing Center for Infectious Disease"/>
            <person name="Wu L."/>
            <person name="Ma J."/>
        </authorList>
    </citation>
    <scope>NUCLEOTIDE SEQUENCE [LARGE SCALE GENOMIC DNA]</scope>
    <source>
        <strain evidence="9">KCTC 52094</strain>
    </source>
</reference>
<protein>
    <submittedName>
        <fullName evidence="8">C-type cytochrome</fullName>
    </submittedName>
</protein>
<evidence type="ECO:0000313" key="9">
    <source>
        <dbReference type="Proteomes" id="UP001595593"/>
    </source>
</evidence>
<evidence type="ECO:0000313" key="8">
    <source>
        <dbReference type="EMBL" id="MFC3127375.1"/>
    </source>
</evidence>